<reference evidence="3 4" key="1">
    <citation type="submission" date="2016-09" db="EMBL/GenBank/DDBJ databases">
        <title>Complete genome sequence of microbes from the polar regions.</title>
        <authorList>
            <person name="Liao L."/>
            <person name="Chen B."/>
        </authorList>
    </citation>
    <scope>NUCLEOTIDE SEQUENCE [LARGE SCALE GENOMIC DNA]</scope>
    <source>
        <strain evidence="3 4">ZS314</strain>
    </source>
</reference>
<feature type="domain" description="HTH iclR-type" evidence="2">
    <location>
        <begin position="22"/>
        <end position="59"/>
    </location>
</feature>
<dbReference type="InterPro" id="IPR005471">
    <property type="entry name" value="Tscrpt_reg_IclR_N"/>
</dbReference>
<dbReference type="PANTHER" id="PTHR18964:SF149">
    <property type="entry name" value="BIFUNCTIONAL UDP-N-ACETYLGLUCOSAMINE 2-EPIMERASE_N-ACETYLMANNOSAMINE KINASE"/>
    <property type="match status" value="1"/>
</dbReference>
<dbReference type="SUPFAM" id="SSF46785">
    <property type="entry name" value="Winged helix' DNA-binding domain"/>
    <property type="match status" value="1"/>
</dbReference>
<dbReference type="OrthoDB" id="5174513at2"/>
<dbReference type="Gene3D" id="3.30.420.40">
    <property type="match status" value="2"/>
</dbReference>
<dbReference type="GO" id="GO:0003677">
    <property type="term" value="F:DNA binding"/>
    <property type="evidence" value="ECO:0007669"/>
    <property type="project" value="InterPro"/>
</dbReference>
<dbReference type="Pfam" id="PF09339">
    <property type="entry name" value="HTH_IclR"/>
    <property type="match status" value="1"/>
</dbReference>
<evidence type="ECO:0000259" key="2">
    <source>
        <dbReference type="Pfam" id="PF09339"/>
    </source>
</evidence>
<organism evidence="3 4">
    <name type="scientific">Marisediminicola antarctica</name>
    <dbReference type="NCBI Taxonomy" id="674079"/>
    <lineage>
        <taxon>Bacteria</taxon>
        <taxon>Bacillati</taxon>
        <taxon>Actinomycetota</taxon>
        <taxon>Actinomycetes</taxon>
        <taxon>Micrococcales</taxon>
        <taxon>Microbacteriaceae</taxon>
        <taxon>Marisediminicola</taxon>
    </lineage>
</organism>
<dbReference type="Gene3D" id="1.10.10.10">
    <property type="entry name" value="Winged helix-like DNA-binding domain superfamily/Winged helix DNA-binding domain"/>
    <property type="match status" value="1"/>
</dbReference>
<evidence type="ECO:0000256" key="1">
    <source>
        <dbReference type="ARBA" id="ARBA00006479"/>
    </source>
</evidence>
<evidence type="ECO:0000313" key="3">
    <source>
        <dbReference type="EMBL" id="QHO70873.1"/>
    </source>
</evidence>
<dbReference type="InterPro" id="IPR036388">
    <property type="entry name" value="WH-like_DNA-bd_sf"/>
</dbReference>
<dbReference type="EMBL" id="CP017146">
    <property type="protein sequence ID" value="QHO70873.1"/>
    <property type="molecule type" value="Genomic_DNA"/>
</dbReference>
<evidence type="ECO:0000313" key="4">
    <source>
        <dbReference type="Proteomes" id="UP000464507"/>
    </source>
</evidence>
<comment type="similarity">
    <text evidence="1">Belongs to the ROK (NagC/XylR) family.</text>
</comment>
<dbReference type="GO" id="GO:0006355">
    <property type="term" value="P:regulation of DNA-templated transcription"/>
    <property type="evidence" value="ECO:0007669"/>
    <property type="project" value="InterPro"/>
</dbReference>
<gene>
    <name evidence="3" type="ORF">BHD05_00540</name>
</gene>
<dbReference type="InterPro" id="IPR000600">
    <property type="entry name" value="ROK"/>
</dbReference>
<dbReference type="InterPro" id="IPR043129">
    <property type="entry name" value="ATPase_NBD"/>
</dbReference>
<dbReference type="SUPFAM" id="SSF53067">
    <property type="entry name" value="Actin-like ATPase domain"/>
    <property type="match status" value="1"/>
</dbReference>
<dbReference type="Proteomes" id="UP000464507">
    <property type="component" value="Chromosome"/>
</dbReference>
<accession>A0A7L5AJS7</accession>
<dbReference type="InterPro" id="IPR036390">
    <property type="entry name" value="WH_DNA-bd_sf"/>
</dbReference>
<sequence length="392" mass="40261">MPRRGNSNDLVRRHNLSAVLRLAHHDPSVSRSQLTKQTGLNRSTIAALVGELAELGLVVESDPDGSRQVGRPSPIVAPHPGVLAIAVNPEVDSVTIALVGLGGRVLRRIRREATMPTVVDTVSIVADAVVELRADAERSARLVGIGVAVPGLVRASDGVVRFAPHLGWTDAPLARLLVDATGLPAAAANDAGLGANAEHIFGAGRGHSDMIYLNGGASGIGGGIIAGGRPIRGAGGYAGEFGHTLATSRDGRDASGAPGSLELEVRRSLLLDVLGITTADADELDARLLGSDAPAVRVEVERQLAFLGVALRNVIDILNPQLVVLGGFLGSLHAAAPGRLEALVADQALAVPFDEVRFSRAELGSDLVLVGAAELAFAPLLDNPAGVETVPA</sequence>
<dbReference type="Pfam" id="PF00480">
    <property type="entry name" value="ROK"/>
    <property type="match status" value="1"/>
</dbReference>
<dbReference type="PANTHER" id="PTHR18964">
    <property type="entry name" value="ROK (REPRESSOR, ORF, KINASE) FAMILY"/>
    <property type="match status" value="1"/>
</dbReference>
<dbReference type="AlphaFoldDB" id="A0A7L5AJS7"/>
<keyword evidence="4" id="KW-1185">Reference proteome</keyword>
<name>A0A7L5AJS7_9MICO</name>
<dbReference type="KEGG" id="mant:BHD05_00540"/>
<proteinExistence type="inferred from homology"/>
<protein>
    <submittedName>
        <fullName evidence="3">Transcriptional regulator</fullName>
    </submittedName>
</protein>